<dbReference type="Pfam" id="PF17751">
    <property type="entry name" value="SKICH"/>
    <property type="match status" value="1"/>
</dbReference>
<accession>A0A060YN30</accession>
<dbReference type="Pfam" id="PF07888">
    <property type="entry name" value="CALCOCO1"/>
    <property type="match status" value="1"/>
</dbReference>
<keyword evidence="1 2" id="KW-0175">Coiled coil</keyword>
<dbReference type="InterPro" id="IPR041611">
    <property type="entry name" value="SKICH"/>
</dbReference>
<proteinExistence type="predicted"/>
<evidence type="ECO:0000256" key="2">
    <source>
        <dbReference type="SAM" id="Coils"/>
    </source>
</evidence>
<dbReference type="InterPro" id="IPR051002">
    <property type="entry name" value="UBA_autophagy_assoc_protein"/>
</dbReference>
<feature type="coiled-coil region" evidence="2">
    <location>
        <begin position="251"/>
        <end position="334"/>
    </location>
</feature>
<evidence type="ECO:0008006" key="7">
    <source>
        <dbReference type="Google" id="ProtNLM"/>
    </source>
</evidence>
<dbReference type="STRING" id="8022.A0A060YN30"/>
<organism evidence="5 6">
    <name type="scientific">Oncorhynchus mykiss</name>
    <name type="common">Rainbow trout</name>
    <name type="synonym">Salmo gairdneri</name>
    <dbReference type="NCBI Taxonomy" id="8022"/>
    <lineage>
        <taxon>Eukaryota</taxon>
        <taxon>Metazoa</taxon>
        <taxon>Chordata</taxon>
        <taxon>Craniata</taxon>
        <taxon>Vertebrata</taxon>
        <taxon>Euteleostomi</taxon>
        <taxon>Actinopterygii</taxon>
        <taxon>Neopterygii</taxon>
        <taxon>Teleostei</taxon>
        <taxon>Protacanthopterygii</taxon>
        <taxon>Salmoniformes</taxon>
        <taxon>Salmonidae</taxon>
        <taxon>Salmoninae</taxon>
        <taxon>Oncorhynchus</taxon>
    </lineage>
</organism>
<evidence type="ECO:0000256" key="1">
    <source>
        <dbReference type="ARBA" id="ARBA00023054"/>
    </source>
</evidence>
<dbReference type="PANTHER" id="PTHR31915:SF7">
    <property type="entry name" value="TAX1-BINDING PROTEIN 1 HOMOLOG A"/>
    <property type="match status" value="1"/>
</dbReference>
<feature type="domain" description="Calcium binding and coiled-coil" evidence="3">
    <location>
        <begin position="114"/>
        <end position="338"/>
    </location>
</feature>
<evidence type="ECO:0000259" key="4">
    <source>
        <dbReference type="Pfam" id="PF17751"/>
    </source>
</evidence>
<protein>
    <recommendedName>
        <fullName evidence="7">SKICH domain-containing protein</fullName>
    </recommendedName>
</protein>
<dbReference type="Gene3D" id="2.60.40.2840">
    <property type="match status" value="1"/>
</dbReference>
<dbReference type="Proteomes" id="UP000193380">
    <property type="component" value="Unassembled WGS sequence"/>
</dbReference>
<evidence type="ECO:0000259" key="3">
    <source>
        <dbReference type="Pfam" id="PF07888"/>
    </source>
</evidence>
<sequence>MSSFQVVGSSPTSGIGVMETSNFAHVIFQNVRKSFLPQEALECRYTLTSYITPNPKDWVGIFKVGWNTARDYYTFLWSPMPENYQPGSTVHRAVVFQGTLTFTHTLLSLVWLQELLRSSQGLSEEREEVRRRLQEATDRVRQLEEDLLGVTQRGLQKETELDCLRDRLKKLTAERDRLETQLKNDKDERDLYKGHLRSTELENTKLSAELQMLKAVELNREVTIAQFQEELDRLRACVTQKDHLEKELHTHAVDKAEMGRLREQLRQCEEQLQASRQQAARLASELRDSANARDRTMTELYRARLEADALRASLADAQAECRRMETQLDHMRTTSQQEVVRGP</sequence>
<dbReference type="PANTHER" id="PTHR31915">
    <property type="entry name" value="SKICH DOMAIN-CONTAINING PROTEIN"/>
    <property type="match status" value="1"/>
</dbReference>
<evidence type="ECO:0000313" key="5">
    <source>
        <dbReference type="EMBL" id="CDQ90859.1"/>
    </source>
</evidence>
<name>A0A060YN30_ONCMY</name>
<reference evidence="5" key="2">
    <citation type="submission" date="2014-03" db="EMBL/GenBank/DDBJ databases">
        <authorList>
            <person name="Genoscope - CEA"/>
        </authorList>
    </citation>
    <scope>NUCLEOTIDE SEQUENCE</scope>
</reference>
<reference evidence="5" key="1">
    <citation type="journal article" date="2014" name="Nat. Commun.">
        <title>The rainbow trout genome provides novel insights into evolution after whole-genome duplication in vertebrates.</title>
        <authorList>
            <person name="Berthelot C."/>
            <person name="Brunet F."/>
            <person name="Chalopin D."/>
            <person name="Juanchich A."/>
            <person name="Bernard M."/>
            <person name="Noel B."/>
            <person name="Bento P."/>
            <person name="Da Silva C."/>
            <person name="Labadie K."/>
            <person name="Alberti A."/>
            <person name="Aury J.M."/>
            <person name="Louis A."/>
            <person name="Dehais P."/>
            <person name="Bardou P."/>
            <person name="Montfort J."/>
            <person name="Klopp C."/>
            <person name="Cabau C."/>
            <person name="Gaspin C."/>
            <person name="Thorgaard G.H."/>
            <person name="Boussaha M."/>
            <person name="Quillet E."/>
            <person name="Guyomard R."/>
            <person name="Galiana D."/>
            <person name="Bobe J."/>
            <person name="Volff J.N."/>
            <person name="Genet C."/>
            <person name="Wincker P."/>
            <person name="Jaillon O."/>
            <person name="Roest Crollius H."/>
            <person name="Guiguen Y."/>
        </authorList>
    </citation>
    <scope>NUCLEOTIDE SEQUENCE [LARGE SCALE GENOMIC DNA]</scope>
</reference>
<dbReference type="InterPro" id="IPR012852">
    <property type="entry name" value="CALCOCO1-like"/>
</dbReference>
<dbReference type="AlphaFoldDB" id="A0A060YN30"/>
<evidence type="ECO:0000313" key="6">
    <source>
        <dbReference type="Proteomes" id="UP000193380"/>
    </source>
</evidence>
<dbReference type="EMBL" id="FR911030">
    <property type="protein sequence ID" value="CDQ90859.1"/>
    <property type="molecule type" value="Genomic_DNA"/>
</dbReference>
<feature type="coiled-coil region" evidence="2">
    <location>
        <begin position="112"/>
        <end position="216"/>
    </location>
</feature>
<gene>
    <name evidence="5" type="ORF">GSONMT00008228001</name>
</gene>
<dbReference type="PaxDb" id="8022-A0A060YN30"/>
<feature type="domain" description="SKICH" evidence="4">
    <location>
        <begin position="26"/>
        <end position="97"/>
    </location>
</feature>